<feature type="compositionally biased region" description="Basic and acidic residues" evidence="5">
    <location>
        <begin position="451"/>
        <end position="477"/>
    </location>
</feature>
<feature type="region of interest" description="Disordered" evidence="5">
    <location>
        <begin position="564"/>
        <end position="586"/>
    </location>
</feature>
<evidence type="ECO:0000313" key="9">
    <source>
        <dbReference type="Proteomes" id="UP000290900"/>
    </source>
</evidence>
<dbReference type="GO" id="GO:0006364">
    <property type="term" value="P:rRNA processing"/>
    <property type="evidence" value="ECO:0007669"/>
    <property type="project" value="InterPro"/>
</dbReference>
<feature type="compositionally biased region" description="Basic and acidic residues" evidence="5">
    <location>
        <begin position="564"/>
        <end position="575"/>
    </location>
</feature>
<dbReference type="OrthoDB" id="431825at2759"/>
<feature type="compositionally biased region" description="Low complexity" evidence="5">
    <location>
        <begin position="108"/>
        <end position="117"/>
    </location>
</feature>
<dbReference type="PANTHER" id="PTHR12202:SF0">
    <property type="entry name" value="ESF1 HOMOLOG"/>
    <property type="match status" value="1"/>
</dbReference>
<evidence type="ECO:0000256" key="5">
    <source>
        <dbReference type="SAM" id="MobiDB-lite"/>
    </source>
</evidence>
<dbReference type="InterPro" id="IPR056750">
    <property type="entry name" value="RRM_ESF1"/>
</dbReference>
<organism evidence="8 9">
    <name type="scientific">Brettanomyces naardenensis</name>
    <name type="common">Yeast</name>
    <dbReference type="NCBI Taxonomy" id="13370"/>
    <lineage>
        <taxon>Eukaryota</taxon>
        <taxon>Fungi</taxon>
        <taxon>Dikarya</taxon>
        <taxon>Ascomycota</taxon>
        <taxon>Saccharomycotina</taxon>
        <taxon>Pichiomycetes</taxon>
        <taxon>Pichiales</taxon>
        <taxon>Pichiaceae</taxon>
        <taxon>Brettanomyces</taxon>
    </lineage>
</organism>
<keyword evidence="4" id="KW-0539">Nucleus</keyword>
<feature type="region of interest" description="Disordered" evidence="5">
    <location>
        <begin position="1"/>
        <end position="147"/>
    </location>
</feature>
<keyword evidence="3" id="KW-0175">Coiled coil</keyword>
<evidence type="ECO:0000259" key="6">
    <source>
        <dbReference type="Pfam" id="PF08159"/>
    </source>
</evidence>
<dbReference type="PANTHER" id="PTHR12202">
    <property type="entry name" value="ESF1 HOMOLOG"/>
    <property type="match status" value="1"/>
</dbReference>
<dbReference type="STRING" id="13370.A0A448YII9"/>
<feature type="compositionally biased region" description="Basic and acidic residues" evidence="5">
    <location>
        <begin position="487"/>
        <end position="503"/>
    </location>
</feature>
<dbReference type="FunCoup" id="A0A448YII9">
    <property type="interactions" value="1141"/>
</dbReference>
<accession>A0A448YII9</accession>
<feature type="domain" description="ESF1 RRM" evidence="7">
    <location>
        <begin position="147"/>
        <end position="311"/>
    </location>
</feature>
<dbReference type="Proteomes" id="UP000290900">
    <property type="component" value="Unassembled WGS sequence"/>
</dbReference>
<comment type="subcellular location">
    <subcellularLocation>
        <location evidence="1">Nucleus</location>
        <location evidence="1">Nucleolus</location>
    </subcellularLocation>
</comment>
<dbReference type="InParanoid" id="A0A448YII9"/>
<sequence>MAKKDHQSRGKQEGGAFVTSDPRFSQVYSDPRFRAPKNKDLKIQLDDRFNKDELKLGHSSAKVDRYGRRIREEDDENKDVFDKLYETKEKEESEEEDDSIMARARGLVESGESSSESSSDEEVDEEVSEEVEEIVQQEEEVPEGEPTRRIAAVNLDWDHVTSKDLFATFSGFVPVGGKILNVSIYPSEYGKMKMQEEEVEGPPKEFFKRNEDVAEDDDEDDDDEEIDIKKAAKELYTEDEGVDYNSKALRKYQLQRLRYYYAIVTCDNVETARAIYDSCDGAEYESTANMFDLRYVPEGMEFDDSKPRDWCDKVPAGYKPINFATEALRSSKVKLSWDETPVQRVEVTTRAFSQKEIDDMDFKAYLASDSSEGEGEEDEEGKKEEYRNLLKKSAEGIFNADEDDVDMEVTFTPGLSGENKQKEKEEEAEEESTIDKYRNREKERKKRRKEKIKEMKKEERREGRREAKGSKREDRVQNVDNNEDDDDSHHFKMKDILKAEKLQSKKKKSKKQKRQEKEIGEIDEEIKIDEGDSRFDEIFKDHQFAIDPTNPEFKKTRVMKQLLKEGNKRVREEGKKKHRGSKRTRR</sequence>
<dbReference type="GO" id="GO:0005730">
    <property type="term" value="C:nucleolus"/>
    <property type="evidence" value="ECO:0007669"/>
    <property type="project" value="UniProtKB-SubCell"/>
</dbReference>
<dbReference type="Pfam" id="PF25121">
    <property type="entry name" value="RRM_ESF1"/>
    <property type="match status" value="1"/>
</dbReference>
<proteinExistence type="inferred from homology"/>
<dbReference type="InterPro" id="IPR039754">
    <property type="entry name" value="Esf1"/>
</dbReference>
<feature type="compositionally biased region" description="Acidic residues" evidence="5">
    <location>
        <begin position="118"/>
        <end position="143"/>
    </location>
</feature>
<feature type="compositionally biased region" description="Basic residues" evidence="5">
    <location>
        <begin position="504"/>
        <end position="514"/>
    </location>
</feature>
<feature type="compositionally biased region" description="Basic and acidic residues" evidence="5">
    <location>
        <begin position="1"/>
        <end position="12"/>
    </location>
</feature>
<evidence type="ECO:0000313" key="8">
    <source>
        <dbReference type="EMBL" id="VEU20717.1"/>
    </source>
</evidence>
<evidence type="ECO:0000256" key="2">
    <source>
        <dbReference type="ARBA" id="ARBA00009087"/>
    </source>
</evidence>
<evidence type="ECO:0000256" key="1">
    <source>
        <dbReference type="ARBA" id="ARBA00004604"/>
    </source>
</evidence>
<dbReference type="GO" id="GO:0003723">
    <property type="term" value="F:RNA binding"/>
    <property type="evidence" value="ECO:0007669"/>
    <property type="project" value="TreeGrafter"/>
</dbReference>
<feature type="domain" description="NUC153" evidence="6">
    <location>
        <begin position="532"/>
        <end position="557"/>
    </location>
</feature>
<dbReference type="AlphaFoldDB" id="A0A448YII9"/>
<dbReference type="InterPro" id="IPR012580">
    <property type="entry name" value="NUC153"/>
</dbReference>
<dbReference type="Pfam" id="PF08159">
    <property type="entry name" value="NUC153"/>
    <property type="match status" value="1"/>
</dbReference>
<feature type="region of interest" description="Disordered" evidence="5">
    <location>
        <begin position="397"/>
        <end position="524"/>
    </location>
</feature>
<evidence type="ECO:0000256" key="3">
    <source>
        <dbReference type="ARBA" id="ARBA00023054"/>
    </source>
</evidence>
<comment type="similarity">
    <text evidence="2">Belongs to the ESF1 family.</text>
</comment>
<protein>
    <submittedName>
        <fullName evidence="8">DEKNAAC101541</fullName>
    </submittedName>
</protein>
<keyword evidence="9" id="KW-1185">Reference proteome</keyword>
<feature type="compositionally biased region" description="Basic and acidic residues" evidence="5">
    <location>
        <begin position="31"/>
        <end position="91"/>
    </location>
</feature>
<evidence type="ECO:0000256" key="4">
    <source>
        <dbReference type="ARBA" id="ARBA00023242"/>
    </source>
</evidence>
<dbReference type="EMBL" id="CAACVR010000006">
    <property type="protein sequence ID" value="VEU20717.1"/>
    <property type="molecule type" value="Genomic_DNA"/>
</dbReference>
<evidence type="ECO:0000259" key="7">
    <source>
        <dbReference type="Pfam" id="PF25121"/>
    </source>
</evidence>
<gene>
    <name evidence="8" type="ORF">BRENAR_LOCUS1452</name>
</gene>
<feature type="compositionally biased region" description="Basic residues" evidence="5">
    <location>
        <begin position="576"/>
        <end position="586"/>
    </location>
</feature>
<name>A0A448YII9_BRENA</name>
<feature type="compositionally biased region" description="Basic and acidic residues" evidence="5">
    <location>
        <begin position="433"/>
        <end position="442"/>
    </location>
</feature>
<reference evidence="8 9" key="1">
    <citation type="submission" date="2018-12" db="EMBL/GenBank/DDBJ databases">
        <authorList>
            <person name="Tiukova I."/>
            <person name="Dainat J."/>
        </authorList>
    </citation>
    <scope>NUCLEOTIDE SEQUENCE [LARGE SCALE GENOMIC DNA]</scope>
</reference>